<accession>A0A840IM48</accession>
<comment type="caution">
    <text evidence="3">The sequence shown here is derived from an EMBL/GenBank/DDBJ whole genome shotgun (WGS) entry which is preliminary data.</text>
</comment>
<reference evidence="3 4" key="1">
    <citation type="submission" date="2020-08" db="EMBL/GenBank/DDBJ databases">
        <title>Genomic Encyclopedia of Archaeal and Bacterial Type Strains, Phase II (KMG-II): from individual species to whole genera.</title>
        <authorList>
            <person name="Goeker M."/>
        </authorList>
    </citation>
    <scope>NUCLEOTIDE SEQUENCE [LARGE SCALE GENOMIC DNA]</scope>
    <source>
        <strain evidence="3 4">DSM 23288</strain>
    </source>
</reference>
<gene>
    <name evidence="3" type="ORF">BDZ31_004637</name>
</gene>
<protein>
    <recommendedName>
        <fullName evidence="5">WD40 repeat domain-containing protein</fullName>
    </recommendedName>
</protein>
<dbReference type="EMBL" id="JACHNU010000010">
    <property type="protein sequence ID" value="MBB4665018.1"/>
    <property type="molecule type" value="Genomic_DNA"/>
</dbReference>
<keyword evidence="4" id="KW-1185">Reference proteome</keyword>
<dbReference type="RefSeq" id="WP_183345574.1">
    <property type="nucleotide sequence ID" value="NZ_JACHNU010000010.1"/>
</dbReference>
<evidence type="ECO:0000256" key="1">
    <source>
        <dbReference type="SAM" id="MobiDB-lite"/>
    </source>
</evidence>
<name>A0A840IM48_9ACTN</name>
<evidence type="ECO:0008006" key="5">
    <source>
        <dbReference type="Google" id="ProtNLM"/>
    </source>
</evidence>
<evidence type="ECO:0000313" key="3">
    <source>
        <dbReference type="EMBL" id="MBB4665018.1"/>
    </source>
</evidence>
<dbReference type="AlphaFoldDB" id="A0A840IM48"/>
<proteinExistence type="predicted"/>
<dbReference type="Proteomes" id="UP000585272">
    <property type="component" value="Unassembled WGS sequence"/>
</dbReference>
<sequence length="472" mass="50157">MSVRRDRFDAALADRLHRLDDEREQAAAARAWTAVRAAYDARDPLAAGRAAGGDAHRDAAAWAGTDGAAGGGARGRGRRGASARRGARRARRWGVALLVALGGAALALGPAGAKVGDWIGRTFDPPAGRALPADGRLLVSDPTGAWIVQRDLSARWLGAWSTASWSPRGLFVLATRRDLLAALDPRGQVRWTLSRPHVSHAIWSRGDGYRVAYRSRRQLRVVAGDGSGDRALAARTAAVTPAWRPGPAHDHVLAYATPRGGVVVRDVDAVASWEGPTPRPAGWLPSGAPAPALAVPVRRGKPVRAIAWAGRDRLLVLRRDRLDLLALDGRRLATARPPWPGFLGGNLAVGPDGRVAAFVAFDRVRGASELRTVRLDPPPSRRAGGASGIDRPVRLRARMRFAGPGGFGEVAISPDGRWAGVWWPAGDRWVFARTTGPRRVTAVGRVSRRLDPGTRARASVAGSPVGVSGWMP</sequence>
<evidence type="ECO:0000313" key="4">
    <source>
        <dbReference type="Proteomes" id="UP000585272"/>
    </source>
</evidence>
<organism evidence="3 4">
    <name type="scientific">Conexibacter arvalis</name>
    <dbReference type="NCBI Taxonomy" id="912552"/>
    <lineage>
        <taxon>Bacteria</taxon>
        <taxon>Bacillati</taxon>
        <taxon>Actinomycetota</taxon>
        <taxon>Thermoleophilia</taxon>
        <taxon>Solirubrobacterales</taxon>
        <taxon>Conexibacteraceae</taxon>
        <taxon>Conexibacter</taxon>
    </lineage>
</organism>
<feature type="region of interest" description="Disordered" evidence="1">
    <location>
        <begin position="63"/>
        <end position="85"/>
    </location>
</feature>
<keyword evidence="2" id="KW-0812">Transmembrane</keyword>
<keyword evidence="2" id="KW-0472">Membrane</keyword>
<feature type="compositionally biased region" description="Basic residues" evidence="1">
    <location>
        <begin position="75"/>
        <end position="85"/>
    </location>
</feature>
<feature type="transmembrane region" description="Helical" evidence="2">
    <location>
        <begin position="93"/>
        <end position="113"/>
    </location>
</feature>
<keyword evidence="2" id="KW-1133">Transmembrane helix</keyword>
<evidence type="ECO:0000256" key="2">
    <source>
        <dbReference type="SAM" id="Phobius"/>
    </source>
</evidence>
<dbReference type="SUPFAM" id="SSF82171">
    <property type="entry name" value="DPP6 N-terminal domain-like"/>
    <property type="match status" value="1"/>
</dbReference>